<reference evidence="3 4" key="2">
    <citation type="journal article" date="2021" name="Curr. Genet.">
        <title>Genetic response to nitrogen starvation in the aggressive Eucalyptus foliar pathogen Teratosphaeria destructans.</title>
        <authorList>
            <person name="Havenga M."/>
            <person name="Wingfield B.D."/>
            <person name="Wingfield M.J."/>
            <person name="Dreyer L.L."/>
            <person name="Roets F."/>
            <person name="Aylward J."/>
        </authorList>
    </citation>
    <scope>NUCLEOTIDE SEQUENCE [LARGE SCALE GENOMIC DNA]</scope>
    <source>
        <strain evidence="3">CMW44962</strain>
    </source>
</reference>
<feature type="transmembrane region" description="Helical" evidence="2">
    <location>
        <begin position="287"/>
        <end position="312"/>
    </location>
</feature>
<keyword evidence="4" id="KW-1185">Reference proteome</keyword>
<dbReference type="OrthoDB" id="10041630at2759"/>
<evidence type="ECO:0000256" key="2">
    <source>
        <dbReference type="SAM" id="Phobius"/>
    </source>
</evidence>
<feature type="transmembrane region" description="Helical" evidence="2">
    <location>
        <begin position="219"/>
        <end position="240"/>
    </location>
</feature>
<accession>A0A9W7SYC8</accession>
<dbReference type="PANTHER" id="PTHR38421">
    <property type="entry name" value="TRANSMEMBRANE PROTEIN USGS"/>
    <property type="match status" value="1"/>
</dbReference>
<sequence>MTTSTPHPNLHTLLGALEPNAILRGAQLTLVGANRALQNPRLFTTTHYRQALLAVALGIGIRLLVALPTLGIRLLIRAICLFADCRHSTFDEDVIEGVEYVEHSVLQVPFFMMTLVRYLSPAMDQMFMDSLAWVDRTYLEKHTGRGEDVEELRAMYAENLKLYGVKGSEGGRKEHRDPYEALMMFLVRFGRKAALSLAVYLLSFVPYVGRFVLPAASFWTFNKAVGLAPAVVVFGSGVFLPRRYLVFFLQSYFGSRTLMRELLEPYFSRVRYTPEQKRQWFKDREGVLYGFALAFFIILRVPLLGVLIYGVAEASTAYLITKITAPPPPPQYAEEFKRQDVRWENKHDFLSLPMDALDKLNVKAKGEKARPETTGMGSGNDIKPKQFT</sequence>
<dbReference type="AlphaFoldDB" id="A0A9W7SYC8"/>
<name>A0A9W7SYC8_9PEZI</name>
<protein>
    <submittedName>
        <fullName evidence="3">Etoposide-induced protein 24 (EI24)</fullName>
    </submittedName>
</protein>
<proteinExistence type="predicted"/>
<feature type="transmembrane region" description="Helical" evidence="2">
    <location>
        <begin position="51"/>
        <end position="76"/>
    </location>
</feature>
<gene>
    <name evidence="3" type="ORF">Tdes44962_MAKER07749</name>
</gene>
<keyword evidence="2" id="KW-0812">Transmembrane</keyword>
<dbReference type="PANTHER" id="PTHR38421:SF1">
    <property type="entry name" value="TRANSMEMBRANE PROTEIN"/>
    <property type="match status" value="1"/>
</dbReference>
<dbReference type="EMBL" id="RIBY02000491">
    <property type="protein sequence ID" value="KAH9841300.1"/>
    <property type="molecule type" value="Genomic_DNA"/>
</dbReference>
<evidence type="ECO:0000313" key="4">
    <source>
        <dbReference type="Proteomes" id="UP001138500"/>
    </source>
</evidence>
<dbReference type="Proteomes" id="UP001138500">
    <property type="component" value="Unassembled WGS sequence"/>
</dbReference>
<comment type="caution">
    <text evidence="3">The sequence shown here is derived from an EMBL/GenBank/DDBJ whole genome shotgun (WGS) entry which is preliminary data.</text>
</comment>
<keyword evidence="2" id="KW-0472">Membrane</keyword>
<feature type="region of interest" description="Disordered" evidence="1">
    <location>
        <begin position="363"/>
        <end position="388"/>
    </location>
</feature>
<reference evidence="3 4" key="1">
    <citation type="journal article" date="2018" name="IMA Fungus">
        <title>IMA Genome-F 10: Nine draft genome sequences of Claviceps purpurea s.lat., including C. arundinis, C. humidiphila, and C. cf. spartinae, pseudomolecules for the pitch canker pathogen Fusarium circinatum, draft genome of Davidsoniella eucalypti, Grosmannia galeiformis, Quambalaria eucalypti, and Teratosphaeria destructans.</title>
        <authorList>
            <person name="Wingfield B.D."/>
            <person name="Liu M."/>
            <person name="Nguyen H.D."/>
            <person name="Lane F.A."/>
            <person name="Morgan S.W."/>
            <person name="De Vos L."/>
            <person name="Wilken P.M."/>
            <person name="Duong T.A."/>
            <person name="Aylward J."/>
            <person name="Coetzee M.P."/>
            <person name="Dadej K."/>
            <person name="De Beer Z.W."/>
            <person name="Findlay W."/>
            <person name="Havenga M."/>
            <person name="Kolarik M."/>
            <person name="Menzies J.G."/>
            <person name="Naidoo K."/>
            <person name="Pochopski O."/>
            <person name="Shoukouhi P."/>
            <person name="Santana Q.C."/>
            <person name="Seifert K.A."/>
            <person name="Soal N."/>
            <person name="Steenkamp E.T."/>
            <person name="Tatham C.T."/>
            <person name="van der Nest M.A."/>
            <person name="Wingfield M.J."/>
        </authorList>
    </citation>
    <scope>NUCLEOTIDE SEQUENCE [LARGE SCALE GENOMIC DNA]</scope>
    <source>
        <strain evidence="3">CMW44962</strain>
    </source>
</reference>
<organism evidence="3 4">
    <name type="scientific">Teratosphaeria destructans</name>
    <dbReference type="NCBI Taxonomy" id="418781"/>
    <lineage>
        <taxon>Eukaryota</taxon>
        <taxon>Fungi</taxon>
        <taxon>Dikarya</taxon>
        <taxon>Ascomycota</taxon>
        <taxon>Pezizomycotina</taxon>
        <taxon>Dothideomycetes</taxon>
        <taxon>Dothideomycetidae</taxon>
        <taxon>Mycosphaerellales</taxon>
        <taxon>Teratosphaeriaceae</taxon>
        <taxon>Teratosphaeria</taxon>
    </lineage>
</organism>
<evidence type="ECO:0000256" key="1">
    <source>
        <dbReference type="SAM" id="MobiDB-lite"/>
    </source>
</evidence>
<evidence type="ECO:0000313" key="3">
    <source>
        <dbReference type="EMBL" id="KAH9841300.1"/>
    </source>
</evidence>
<keyword evidence="2" id="KW-1133">Transmembrane helix</keyword>
<feature type="transmembrane region" description="Helical" evidence="2">
    <location>
        <begin position="193"/>
        <end position="213"/>
    </location>
</feature>